<comment type="similarity">
    <text evidence="1">Belongs to the metallo-dependent hydrolases superfamily. NagA family.</text>
</comment>
<evidence type="ECO:0000256" key="2">
    <source>
        <dbReference type="ARBA" id="ARBA00022801"/>
    </source>
</evidence>
<dbReference type="Proteomes" id="UP001243846">
    <property type="component" value="Unassembled WGS sequence"/>
</dbReference>
<evidence type="ECO:0000313" key="3">
    <source>
        <dbReference type="EMBL" id="MDN3712846.1"/>
    </source>
</evidence>
<keyword evidence="4" id="KW-1185">Reference proteome</keyword>
<dbReference type="PANTHER" id="PTHR11113">
    <property type="entry name" value="N-ACETYLGLUCOSAMINE-6-PHOSPHATE DEACETYLASE"/>
    <property type="match status" value="1"/>
</dbReference>
<keyword evidence="2" id="KW-0378">Hydrolase</keyword>
<comment type="caution">
    <text evidence="3">The sequence shown here is derived from an EMBL/GenBank/DDBJ whole genome shotgun (WGS) entry which is preliminary data.</text>
</comment>
<dbReference type="InterPro" id="IPR032466">
    <property type="entry name" value="Metal_Hydrolase"/>
</dbReference>
<organism evidence="3 4">
    <name type="scientific">Paracoccus cavernae</name>
    <dbReference type="NCBI Taxonomy" id="1571207"/>
    <lineage>
        <taxon>Bacteria</taxon>
        <taxon>Pseudomonadati</taxon>
        <taxon>Pseudomonadota</taxon>
        <taxon>Alphaproteobacteria</taxon>
        <taxon>Rhodobacterales</taxon>
        <taxon>Paracoccaceae</taxon>
        <taxon>Paracoccus</taxon>
    </lineage>
</organism>
<reference evidence="4" key="1">
    <citation type="journal article" date="2019" name="Int. J. Syst. Evol. Microbiol.">
        <title>The Global Catalogue of Microorganisms (GCM) 10K type strain sequencing project: providing services to taxonomists for standard genome sequencing and annotation.</title>
        <authorList>
            <consortium name="The Broad Institute Genomics Platform"/>
            <consortium name="The Broad Institute Genome Sequencing Center for Infectious Disease"/>
            <person name="Wu L."/>
            <person name="Ma J."/>
        </authorList>
    </citation>
    <scope>NUCLEOTIDE SEQUENCE [LARGE SCALE GENOMIC DNA]</scope>
    <source>
        <strain evidence="4">CECT 8482</strain>
    </source>
</reference>
<sequence length="235" mass="25051">MLISAELTYLEGALLPNFAIETDGRTVTALRPLKAGEKAERHLKVLAPGLTDLQVNGGGGVLLNTSPTPEGLRAIRAAHLSVGTAAILPTLITDAAEVMEQAADAVISTKGEAGLLGIHIEGPHIAPARKGTHDPAHIRPLDARTLAVLRRLRDADIPVLLTLAPRSTTPPRCAKRLRWGSCCPPVTAWPPPPRRARGSRTASACSPIFTMPCRKWNRVPPALSRRRSCRIALSA</sequence>
<proteinExistence type="inferred from homology"/>
<accession>A0ABT8D9A6</accession>
<evidence type="ECO:0008006" key="5">
    <source>
        <dbReference type="Google" id="ProtNLM"/>
    </source>
</evidence>
<evidence type="ECO:0000256" key="1">
    <source>
        <dbReference type="ARBA" id="ARBA00010716"/>
    </source>
</evidence>
<protein>
    <recommendedName>
        <fullName evidence="5">N-acetylglucosamine-6-phosphate deacetylase</fullName>
    </recommendedName>
</protein>
<dbReference type="EMBL" id="JAUFRC010000001">
    <property type="protein sequence ID" value="MDN3712846.1"/>
    <property type="molecule type" value="Genomic_DNA"/>
</dbReference>
<dbReference type="Gene3D" id="3.20.20.140">
    <property type="entry name" value="Metal-dependent hydrolases"/>
    <property type="match status" value="1"/>
</dbReference>
<gene>
    <name evidence="3" type="ORF">QWZ10_15725</name>
</gene>
<name>A0ABT8D9A6_9RHOB</name>
<dbReference type="SUPFAM" id="SSF51556">
    <property type="entry name" value="Metallo-dependent hydrolases"/>
    <property type="match status" value="1"/>
</dbReference>
<dbReference type="PANTHER" id="PTHR11113:SF14">
    <property type="entry name" value="N-ACETYLGLUCOSAMINE-6-PHOSPHATE DEACETYLASE"/>
    <property type="match status" value="1"/>
</dbReference>
<evidence type="ECO:0000313" key="4">
    <source>
        <dbReference type="Proteomes" id="UP001243846"/>
    </source>
</evidence>